<name>A0AAV7TAW3_PLEWA</name>
<gene>
    <name evidence="2" type="ORF">NDU88_005578</name>
</gene>
<dbReference type="Proteomes" id="UP001066276">
    <property type="component" value="Chromosome 4_1"/>
</dbReference>
<sequence>MPRCSPISKVQSSEEPECRKEATPPQRPSRTGRRDASCLRPRHKALLKGDGGSGPTEDAEDAHPKKRSEWLPGAIEARNERPRG</sequence>
<evidence type="ECO:0000313" key="2">
    <source>
        <dbReference type="EMBL" id="KAJ1173752.1"/>
    </source>
</evidence>
<comment type="caution">
    <text evidence="2">The sequence shown here is derived from an EMBL/GenBank/DDBJ whole genome shotgun (WGS) entry which is preliminary data.</text>
</comment>
<feature type="region of interest" description="Disordered" evidence="1">
    <location>
        <begin position="1"/>
        <end position="84"/>
    </location>
</feature>
<evidence type="ECO:0000313" key="3">
    <source>
        <dbReference type="Proteomes" id="UP001066276"/>
    </source>
</evidence>
<reference evidence="2" key="1">
    <citation type="journal article" date="2022" name="bioRxiv">
        <title>Sequencing and chromosome-scale assembly of the giantPleurodeles waltlgenome.</title>
        <authorList>
            <person name="Brown T."/>
            <person name="Elewa A."/>
            <person name="Iarovenko S."/>
            <person name="Subramanian E."/>
            <person name="Araus A.J."/>
            <person name="Petzold A."/>
            <person name="Susuki M."/>
            <person name="Suzuki K.-i.T."/>
            <person name="Hayashi T."/>
            <person name="Toyoda A."/>
            <person name="Oliveira C."/>
            <person name="Osipova E."/>
            <person name="Leigh N.D."/>
            <person name="Simon A."/>
            <person name="Yun M.H."/>
        </authorList>
    </citation>
    <scope>NUCLEOTIDE SEQUENCE</scope>
    <source>
        <strain evidence="2">20211129_DDA</strain>
        <tissue evidence="2">Liver</tissue>
    </source>
</reference>
<dbReference type="AlphaFoldDB" id="A0AAV7TAW3"/>
<dbReference type="EMBL" id="JANPWB010000007">
    <property type="protein sequence ID" value="KAJ1173752.1"/>
    <property type="molecule type" value="Genomic_DNA"/>
</dbReference>
<keyword evidence="3" id="KW-1185">Reference proteome</keyword>
<accession>A0AAV7TAW3</accession>
<organism evidence="2 3">
    <name type="scientific">Pleurodeles waltl</name>
    <name type="common">Iberian ribbed newt</name>
    <dbReference type="NCBI Taxonomy" id="8319"/>
    <lineage>
        <taxon>Eukaryota</taxon>
        <taxon>Metazoa</taxon>
        <taxon>Chordata</taxon>
        <taxon>Craniata</taxon>
        <taxon>Vertebrata</taxon>
        <taxon>Euteleostomi</taxon>
        <taxon>Amphibia</taxon>
        <taxon>Batrachia</taxon>
        <taxon>Caudata</taxon>
        <taxon>Salamandroidea</taxon>
        <taxon>Salamandridae</taxon>
        <taxon>Pleurodelinae</taxon>
        <taxon>Pleurodeles</taxon>
    </lineage>
</organism>
<evidence type="ECO:0000256" key="1">
    <source>
        <dbReference type="SAM" id="MobiDB-lite"/>
    </source>
</evidence>
<proteinExistence type="predicted"/>
<protein>
    <submittedName>
        <fullName evidence="2">Uncharacterized protein</fullName>
    </submittedName>
</protein>